<proteinExistence type="predicted"/>
<dbReference type="Gene3D" id="3.10.110.10">
    <property type="entry name" value="Ubiquitin Conjugating Enzyme"/>
    <property type="match status" value="1"/>
</dbReference>
<dbReference type="InParanoid" id="A0A3P7E2S6"/>
<dbReference type="EMBL" id="UYWW01001775">
    <property type="protein sequence ID" value="VDM10977.1"/>
    <property type="molecule type" value="Genomic_DNA"/>
</dbReference>
<evidence type="ECO:0000259" key="2">
    <source>
        <dbReference type="PROSITE" id="PS50127"/>
    </source>
</evidence>
<keyword evidence="4" id="KW-1185">Reference proteome</keyword>
<evidence type="ECO:0000313" key="4">
    <source>
        <dbReference type="Proteomes" id="UP000270924"/>
    </source>
</evidence>
<dbReference type="CDD" id="cd23814">
    <property type="entry name" value="UEV_AKTIP"/>
    <property type="match status" value="1"/>
</dbReference>
<evidence type="ECO:0000313" key="3">
    <source>
        <dbReference type="EMBL" id="VDM10977.1"/>
    </source>
</evidence>
<feature type="compositionally biased region" description="Basic and acidic residues" evidence="1">
    <location>
        <begin position="407"/>
        <end position="439"/>
    </location>
</feature>
<gene>
    <name evidence="3" type="ORF">WBA_LOCUS4363</name>
</gene>
<dbReference type="FunCoup" id="A0A3P7E2S6">
    <property type="interactions" value="1357"/>
</dbReference>
<accession>A0A3P7E2S6</accession>
<dbReference type="AlphaFoldDB" id="A0A3P7E2S6"/>
<dbReference type="PROSITE" id="PS50127">
    <property type="entry name" value="UBC_2"/>
    <property type="match status" value="1"/>
</dbReference>
<organism evidence="3 4">
    <name type="scientific">Wuchereria bancrofti</name>
    <dbReference type="NCBI Taxonomy" id="6293"/>
    <lineage>
        <taxon>Eukaryota</taxon>
        <taxon>Metazoa</taxon>
        <taxon>Ecdysozoa</taxon>
        <taxon>Nematoda</taxon>
        <taxon>Chromadorea</taxon>
        <taxon>Rhabditida</taxon>
        <taxon>Spirurina</taxon>
        <taxon>Spiruromorpha</taxon>
        <taxon>Filarioidea</taxon>
        <taxon>Onchocercidae</taxon>
        <taxon>Wuchereria</taxon>
    </lineage>
</organism>
<dbReference type="SUPFAM" id="SSF54495">
    <property type="entry name" value="UBC-like"/>
    <property type="match status" value="1"/>
</dbReference>
<name>A0A3P7E2S6_WUCBA</name>
<reference evidence="3 4" key="1">
    <citation type="submission" date="2018-11" db="EMBL/GenBank/DDBJ databases">
        <authorList>
            <consortium name="Pathogen Informatics"/>
        </authorList>
    </citation>
    <scope>NUCLEOTIDE SEQUENCE [LARGE SCALE GENOMIC DNA]</scope>
</reference>
<dbReference type="Pfam" id="PF00179">
    <property type="entry name" value="UQ_con"/>
    <property type="match status" value="1"/>
</dbReference>
<feature type="domain" description="UBC core" evidence="2">
    <location>
        <begin position="40"/>
        <end position="206"/>
    </location>
</feature>
<feature type="compositionally biased region" description="Acidic residues" evidence="1">
    <location>
        <begin position="459"/>
        <end position="468"/>
    </location>
</feature>
<dbReference type="OrthoDB" id="5596422at2759"/>
<dbReference type="OMA" id="ITEHIIM"/>
<protein>
    <recommendedName>
        <fullName evidence="2">UBC core domain-containing protein</fullName>
    </recommendedName>
</protein>
<evidence type="ECO:0000256" key="1">
    <source>
        <dbReference type="SAM" id="MobiDB-lite"/>
    </source>
</evidence>
<dbReference type="InterPro" id="IPR016135">
    <property type="entry name" value="UBQ-conjugating_enzyme/RWD"/>
</dbReference>
<dbReference type="Proteomes" id="UP000270924">
    <property type="component" value="Unassembled WGS sequence"/>
</dbReference>
<feature type="region of interest" description="Disordered" evidence="1">
    <location>
        <begin position="396"/>
        <end position="468"/>
    </location>
</feature>
<dbReference type="SMART" id="SM00212">
    <property type="entry name" value="UBCc"/>
    <property type="match status" value="1"/>
</dbReference>
<sequence length="468" mass="53039">MKRRNSLFLPSRSGFGDTEGVEIATEMAPIEPLQLSRELITEHIIMSEYAMICRDPIDGLYAVPSARNKFEWFGLLFIRRGVYAGAVIRFTLHLPMDFPSAELPVAHFILPLVETVVFDLDVFHPHVNPATRELDLKKYFVDGWKSDHHHLYHILLIVQAYIASRTFFTFDSNPATCVNTEAATLLRDNRELYRIRASELIKKSRSIIYEPVDVDDANAIRLMPWDASIHEPLRQRLIGGLTDSQISTMSLLGSLGCGLNKSSVFESRAKRGFSWISPTDLCYMVEPPRPAELDLKIISEAENCTKNAEPFHVSCLGESKDQSVANGSIIPCISKLNLNGESDFKQKDVKVSQKESEGNDLDLLKCDNLFCALFILNFERQGTLQEEDSVKDLIAKNNEKTGGQMEKTPDEWQDKEQETDVKPFHELEKSAYRKNEYIKAQRPSDVSDGNVVRTRSTWDSDEVGESDI</sequence>
<dbReference type="InterPro" id="IPR000608">
    <property type="entry name" value="UBC"/>
</dbReference>